<accession>A0A433Q9L3</accession>
<reference evidence="1 2" key="1">
    <citation type="journal article" date="2018" name="New Phytol.">
        <title>Phylogenomics of Endogonaceae and evolution of mycorrhizas within Mucoromycota.</title>
        <authorList>
            <person name="Chang Y."/>
            <person name="Desiro A."/>
            <person name="Na H."/>
            <person name="Sandor L."/>
            <person name="Lipzen A."/>
            <person name="Clum A."/>
            <person name="Barry K."/>
            <person name="Grigoriev I.V."/>
            <person name="Martin F.M."/>
            <person name="Stajich J.E."/>
            <person name="Smith M.E."/>
            <person name="Bonito G."/>
            <person name="Spatafora J.W."/>
        </authorList>
    </citation>
    <scope>NUCLEOTIDE SEQUENCE [LARGE SCALE GENOMIC DNA]</scope>
    <source>
        <strain evidence="1 2">AD002</strain>
    </source>
</reference>
<evidence type="ECO:0000313" key="1">
    <source>
        <dbReference type="EMBL" id="RUS26498.1"/>
    </source>
</evidence>
<protein>
    <submittedName>
        <fullName evidence="1">Uncharacterized protein</fullName>
    </submittedName>
</protein>
<keyword evidence="2" id="KW-1185">Reference proteome</keyword>
<name>A0A433Q9L3_9FUNG</name>
<dbReference type="Proteomes" id="UP000274822">
    <property type="component" value="Unassembled WGS sequence"/>
</dbReference>
<dbReference type="EMBL" id="RBNJ01010322">
    <property type="protein sequence ID" value="RUS26498.1"/>
    <property type="molecule type" value="Genomic_DNA"/>
</dbReference>
<organism evidence="1 2">
    <name type="scientific">Jimgerdemannia flammicorona</name>
    <dbReference type="NCBI Taxonomy" id="994334"/>
    <lineage>
        <taxon>Eukaryota</taxon>
        <taxon>Fungi</taxon>
        <taxon>Fungi incertae sedis</taxon>
        <taxon>Mucoromycota</taxon>
        <taxon>Mucoromycotina</taxon>
        <taxon>Endogonomycetes</taxon>
        <taxon>Endogonales</taxon>
        <taxon>Endogonaceae</taxon>
        <taxon>Jimgerdemannia</taxon>
    </lineage>
</organism>
<gene>
    <name evidence="1" type="ORF">BC938DRAFT_470690</name>
</gene>
<dbReference type="AlphaFoldDB" id="A0A433Q9L3"/>
<proteinExistence type="predicted"/>
<comment type="caution">
    <text evidence="1">The sequence shown here is derived from an EMBL/GenBank/DDBJ whole genome shotgun (WGS) entry which is preliminary data.</text>
</comment>
<evidence type="ECO:0000313" key="2">
    <source>
        <dbReference type="Proteomes" id="UP000274822"/>
    </source>
</evidence>
<sequence>MSARSPMARLWDRSLSRMSVYSLSVLLIRGMVLTRSHDFAKRLDRLQVASELDVGIEMVVMLTRNVATARGLVNGALGKVVRFDRTQTKANDMSAPVVVVHFQNGLVEGIHCCEWTVDGQRPPCNPVAATAVTCLGDDDPQSTRSNARTGATISEQIAVSTVNDVRSTSCEEV</sequence>